<dbReference type="PATRIC" id="fig|1218565.3.peg.3960"/>
<accession>M6CIU1</accession>
<proteinExistence type="predicted"/>
<name>M6CIU1_9LEPT</name>
<comment type="caution">
    <text evidence="1">The sequence shown here is derived from an EMBL/GenBank/DDBJ whole genome shotgun (WGS) entry which is preliminary data.</text>
</comment>
<dbReference type="Proteomes" id="UP000011988">
    <property type="component" value="Unassembled WGS sequence"/>
</dbReference>
<evidence type="ECO:0000313" key="2">
    <source>
        <dbReference type="Proteomes" id="UP000011988"/>
    </source>
</evidence>
<sequence length="38" mass="4284">MIQEIETGKYSRNQAMKHECIKGSETVRSVSYFCGGKS</sequence>
<reference evidence="1 2" key="1">
    <citation type="submission" date="2013-01" db="EMBL/GenBank/DDBJ databases">
        <authorList>
            <person name="Harkins D.M."/>
            <person name="Durkin A.S."/>
            <person name="Brinkac L.M."/>
            <person name="Haft D.H."/>
            <person name="Selengut J.D."/>
            <person name="Sanka R."/>
            <person name="DePew J."/>
            <person name="Purushe J."/>
            <person name="Galloway R.L."/>
            <person name="Vinetz J.M."/>
            <person name="Sutton G.G."/>
            <person name="Nierman W.C."/>
            <person name="Fouts D.E."/>
        </authorList>
    </citation>
    <scope>NUCLEOTIDE SEQUENCE [LARGE SCALE GENOMIC DNA]</scope>
    <source>
        <strain evidence="1 2">79601</strain>
    </source>
</reference>
<organism evidence="1 2">
    <name type="scientific">Leptospira alstonii serovar Sichuan str. 79601</name>
    <dbReference type="NCBI Taxonomy" id="1218565"/>
    <lineage>
        <taxon>Bacteria</taxon>
        <taxon>Pseudomonadati</taxon>
        <taxon>Spirochaetota</taxon>
        <taxon>Spirochaetia</taxon>
        <taxon>Leptospirales</taxon>
        <taxon>Leptospiraceae</taxon>
        <taxon>Leptospira</taxon>
    </lineage>
</organism>
<dbReference type="EMBL" id="ANIK01000101">
    <property type="protein sequence ID" value="EMJ91664.1"/>
    <property type="molecule type" value="Genomic_DNA"/>
</dbReference>
<protein>
    <submittedName>
        <fullName evidence="1">Uncharacterized protein</fullName>
    </submittedName>
</protein>
<dbReference type="AlphaFoldDB" id="M6CIU1"/>
<evidence type="ECO:0000313" key="1">
    <source>
        <dbReference type="EMBL" id="EMJ91664.1"/>
    </source>
</evidence>
<gene>
    <name evidence="1" type="ORF">LEP1GSC194_0617</name>
</gene>